<feature type="domain" description="Arm-like repeat" evidence="2">
    <location>
        <begin position="145"/>
        <end position="359"/>
    </location>
</feature>
<evidence type="ECO:0000259" key="2">
    <source>
        <dbReference type="Pfam" id="PF23948"/>
    </source>
</evidence>
<name>A0A9P6F1R2_9FUNG</name>
<sequence length="367" mass="40121">MNLELVQLIAIAPSYTRNSSAPTDPPTPRALQRARNMTKDSPIQSHATGDGDASNKPLPAFPTDNNGISDIFPKNLPKPVIRTELPALSERIELTQQLLYCNRLILDAQSSSSPTAASERPTGEPANEPQVDETERAWITAIGQDSIQQDRLRSLVTMVVEAFIKDIFKGSAIIADVVILGPILDRDTYRSLLSCFISKFEQVTILDVALLQGLVQLVECASPGYLEDDDLAKILTVLRRFLEGMHKTSSEHLYQITIAISRLLDVMVIGMVKDVNRMNDHQPLVMALTELKASADPILQFQVDYTLQALRYIPDDESTPQAVLRFGGGVAMAASGVGSACKLDPANLLSSLSVLHQAAMQTFKEPS</sequence>
<feature type="region of interest" description="Disordered" evidence="1">
    <location>
        <begin position="111"/>
        <end position="131"/>
    </location>
</feature>
<keyword evidence="4" id="KW-1185">Reference proteome</keyword>
<dbReference type="Proteomes" id="UP000723463">
    <property type="component" value="Unassembled WGS sequence"/>
</dbReference>
<dbReference type="InterPro" id="IPR056251">
    <property type="entry name" value="Arm_rpt_dom"/>
</dbReference>
<evidence type="ECO:0000313" key="3">
    <source>
        <dbReference type="EMBL" id="KAF9540972.1"/>
    </source>
</evidence>
<dbReference type="AlphaFoldDB" id="A0A9P6F1R2"/>
<dbReference type="Pfam" id="PF23948">
    <property type="entry name" value="ARM_5"/>
    <property type="match status" value="1"/>
</dbReference>
<comment type="caution">
    <text evidence="3">The sequence shown here is derived from an EMBL/GenBank/DDBJ whole genome shotgun (WGS) entry which is preliminary data.</text>
</comment>
<dbReference type="EMBL" id="JAAAXW010000182">
    <property type="protein sequence ID" value="KAF9540972.1"/>
    <property type="molecule type" value="Genomic_DNA"/>
</dbReference>
<accession>A0A9P6F1R2</accession>
<evidence type="ECO:0000313" key="4">
    <source>
        <dbReference type="Proteomes" id="UP000723463"/>
    </source>
</evidence>
<feature type="region of interest" description="Disordered" evidence="1">
    <location>
        <begin position="16"/>
        <end position="66"/>
    </location>
</feature>
<reference evidence="3" key="1">
    <citation type="journal article" date="2020" name="Fungal Divers.">
        <title>Resolving the Mortierellaceae phylogeny through synthesis of multi-gene phylogenetics and phylogenomics.</title>
        <authorList>
            <person name="Vandepol N."/>
            <person name="Liber J."/>
            <person name="Desiro A."/>
            <person name="Na H."/>
            <person name="Kennedy M."/>
            <person name="Barry K."/>
            <person name="Grigoriev I.V."/>
            <person name="Miller A.N."/>
            <person name="O'Donnell K."/>
            <person name="Stajich J.E."/>
            <person name="Bonito G."/>
        </authorList>
    </citation>
    <scope>NUCLEOTIDE SEQUENCE</scope>
    <source>
        <strain evidence="3">NRRL 2591</strain>
    </source>
</reference>
<proteinExistence type="predicted"/>
<organism evidence="3 4">
    <name type="scientific">Mortierella hygrophila</name>
    <dbReference type="NCBI Taxonomy" id="979708"/>
    <lineage>
        <taxon>Eukaryota</taxon>
        <taxon>Fungi</taxon>
        <taxon>Fungi incertae sedis</taxon>
        <taxon>Mucoromycota</taxon>
        <taxon>Mortierellomycotina</taxon>
        <taxon>Mortierellomycetes</taxon>
        <taxon>Mortierellales</taxon>
        <taxon>Mortierellaceae</taxon>
        <taxon>Mortierella</taxon>
    </lineage>
</organism>
<gene>
    <name evidence="3" type="ORF">EC957_003610</name>
</gene>
<evidence type="ECO:0000256" key="1">
    <source>
        <dbReference type="SAM" id="MobiDB-lite"/>
    </source>
</evidence>
<protein>
    <recommendedName>
        <fullName evidence="2">Arm-like repeat domain-containing protein</fullName>
    </recommendedName>
</protein>